<protein>
    <submittedName>
        <fullName evidence="2">Thiamine-phosphate pyrophosphorylase</fullName>
    </submittedName>
</protein>
<dbReference type="Proteomes" id="UP000294664">
    <property type="component" value="Unassembled WGS sequence"/>
</dbReference>
<organism evidence="2 3">
    <name type="scientific">Aquabacter spiritensis</name>
    <dbReference type="NCBI Taxonomy" id="933073"/>
    <lineage>
        <taxon>Bacteria</taxon>
        <taxon>Pseudomonadati</taxon>
        <taxon>Pseudomonadota</taxon>
        <taxon>Alphaproteobacteria</taxon>
        <taxon>Hyphomicrobiales</taxon>
        <taxon>Xanthobacteraceae</taxon>
        <taxon>Aquabacter</taxon>
    </lineage>
</organism>
<keyword evidence="3" id="KW-1185">Reference proteome</keyword>
<dbReference type="Gene3D" id="3.20.20.70">
    <property type="entry name" value="Aldolase class I"/>
    <property type="match status" value="1"/>
</dbReference>
<gene>
    <name evidence="2" type="ORF">EDC64_104198</name>
</gene>
<evidence type="ECO:0000313" key="3">
    <source>
        <dbReference type="Proteomes" id="UP000294664"/>
    </source>
</evidence>
<dbReference type="GO" id="GO:0009228">
    <property type="term" value="P:thiamine biosynthetic process"/>
    <property type="evidence" value="ECO:0007669"/>
    <property type="project" value="UniProtKB-KW"/>
</dbReference>
<dbReference type="InterPro" id="IPR022998">
    <property type="entry name" value="ThiamineP_synth_TenI"/>
</dbReference>
<evidence type="ECO:0000313" key="2">
    <source>
        <dbReference type="EMBL" id="TCT05641.1"/>
    </source>
</evidence>
<dbReference type="CDD" id="cd00564">
    <property type="entry name" value="TMP_TenI"/>
    <property type="match status" value="1"/>
</dbReference>
<dbReference type="AlphaFoldDB" id="A0A4R3LY77"/>
<accession>A0A4R3LY77</accession>
<dbReference type="RefSeq" id="WP_132030977.1">
    <property type="nucleotide sequence ID" value="NZ_SMAI01000004.1"/>
</dbReference>
<feature type="domain" description="Thiamine phosphate synthase/TenI" evidence="1">
    <location>
        <begin position="20"/>
        <end position="173"/>
    </location>
</feature>
<evidence type="ECO:0000259" key="1">
    <source>
        <dbReference type="Pfam" id="PF02581"/>
    </source>
</evidence>
<comment type="caution">
    <text evidence="2">The sequence shown here is derived from an EMBL/GenBank/DDBJ whole genome shotgun (WGS) entry which is preliminary data.</text>
</comment>
<proteinExistence type="predicted"/>
<dbReference type="SUPFAM" id="SSF51391">
    <property type="entry name" value="Thiamin phosphate synthase"/>
    <property type="match status" value="1"/>
</dbReference>
<dbReference type="EMBL" id="SMAI01000004">
    <property type="protein sequence ID" value="TCT05641.1"/>
    <property type="molecule type" value="Genomic_DNA"/>
</dbReference>
<sequence length="198" mass="19567">MPAAPPVPRLMLILPPGFAAEAADALLRAGDVAAVIAQGADGADDALRLGALAARVQAAGAALLCDGRADLAARHDLDGAHFSGLADLRAALPALKPARIAGAGGLATRHDAMEAGEAGADYVLFGDLPGAFAHTLDAIEWWAELFEVPCVGIATSADEAGALAAAGADFVALTGPGLDAAAVAAAQARVAAARRVRP</sequence>
<dbReference type="InterPro" id="IPR013785">
    <property type="entry name" value="Aldolase_TIM"/>
</dbReference>
<name>A0A4R3LY77_9HYPH</name>
<dbReference type="InterPro" id="IPR036206">
    <property type="entry name" value="ThiamineP_synth_sf"/>
</dbReference>
<dbReference type="OrthoDB" id="7159061at2"/>
<dbReference type="Pfam" id="PF02581">
    <property type="entry name" value="TMP-TENI"/>
    <property type="match status" value="1"/>
</dbReference>
<reference evidence="2 3" key="1">
    <citation type="submission" date="2019-03" db="EMBL/GenBank/DDBJ databases">
        <title>Genomic Encyclopedia of Type Strains, Phase IV (KMG-IV): sequencing the most valuable type-strain genomes for metagenomic binning, comparative biology and taxonomic classification.</title>
        <authorList>
            <person name="Goeker M."/>
        </authorList>
    </citation>
    <scope>NUCLEOTIDE SEQUENCE [LARGE SCALE GENOMIC DNA]</scope>
    <source>
        <strain evidence="2 3">DSM 9035</strain>
    </source>
</reference>